<evidence type="ECO:0000259" key="15">
    <source>
        <dbReference type="PROSITE" id="PS50999"/>
    </source>
</evidence>
<evidence type="ECO:0000256" key="5">
    <source>
        <dbReference type="ARBA" id="ARBA00022660"/>
    </source>
</evidence>
<evidence type="ECO:0000256" key="11">
    <source>
        <dbReference type="ARBA" id="ARBA00023136"/>
    </source>
</evidence>
<name>A0A5E8AEQ4_9SPHN</name>
<dbReference type="Gene3D" id="2.60.40.420">
    <property type="entry name" value="Cupredoxins - blue copper proteins"/>
    <property type="match status" value="1"/>
</dbReference>
<dbReference type="PROSITE" id="PS50999">
    <property type="entry name" value="COX2_TM"/>
    <property type="match status" value="1"/>
</dbReference>
<feature type="domain" description="Cytochrome oxidase subunit II transmembrane region profile" evidence="15">
    <location>
        <begin position="26"/>
        <end position="123"/>
    </location>
</feature>
<dbReference type="InterPro" id="IPR045187">
    <property type="entry name" value="CcO_II"/>
</dbReference>
<evidence type="ECO:0000256" key="3">
    <source>
        <dbReference type="ARBA" id="ARBA00022448"/>
    </source>
</evidence>
<keyword evidence="7" id="KW-0732">Signal</keyword>
<dbReference type="PANTHER" id="PTHR22888">
    <property type="entry name" value="CYTOCHROME C OXIDASE, SUBUNIT II"/>
    <property type="match status" value="1"/>
</dbReference>
<keyword evidence="3" id="KW-0813">Transport</keyword>
<dbReference type="InterPro" id="IPR011759">
    <property type="entry name" value="Cyt_c_oxidase_su2_TM_dom"/>
</dbReference>
<dbReference type="GO" id="GO:0004129">
    <property type="term" value="F:cytochrome-c oxidase activity"/>
    <property type="evidence" value="ECO:0007669"/>
    <property type="project" value="InterPro"/>
</dbReference>
<dbReference type="SUPFAM" id="SSF49503">
    <property type="entry name" value="Cupredoxins"/>
    <property type="match status" value="1"/>
</dbReference>
<proteinExistence type="inferred from homology"/>
<evidence type="ECO:0000256" key="13">
    <source>
        <dbReference type="SAM" id="Phobius"/>
    </source>
</evidence>
<dbReference type="Gene3D" id="1.10.287.90">
    <property type="match status" value="1"/>
</dbReference>
<dbReference type="InterPro" id="IPR008972">
    <property type="entry name" value="Cupredoxin"/>
</dbReference>
<dbReference type="Proteomes" id="UP000326857">
    <property type="component" value="Unassembled WGS sequence"/>
</dbReference>
<dbReference type="GO" id="GO:0005507">
    <property type="term" value="F:copper ion binding"/>
    <property type="evidence" value="ECO:0007669"/>
    <property type="project" value="InterPro"/>
</dbReference>
<evidence type="ECO:0000313" key="17">
    <source>
        <dbReference type="Proteomes" id="UP000326857"/>
    </source>
</evidence>
<dbReference type="PANTHER" id="PTHR22888:SF18">
    <property type="entry name" value="CYTOCHROME BO(3) UBIQUINOL OXIDASE SUBUNIT 2"/>
    <property type="match status" value="1"/>
</dbReference>
<dbReference type="InterPro" id="IPR034227">
    <property type="entry name" value="CuRO_UO_II"/>
</dbReference>
<evidence type="ECO:0000256" key="1">
    <source>
        <dbReference type="ARBA" id="ARBA00004651"/>
    </source>
</evidence>
<dbReference type="InterPro" id="IPR036257">
    <property type="entry name" value="Cyt_c_oxidase_su2_TM_sf"/>
</dbReference>
<sequence>MTVVTQLSRSKISARKWLAALPLALLTSGCDWVVMSPSGDIAVQQRDLVLIATGLMLLIIVPVIAMTLFFAFRYRQSNKAAKYEPNWDHSVGLELLIWGVPLLIIIALGALTWTSTHLLDPYRPLGRIKPDTPTLANNVPVGNLVDKQQAGNGPNGAGKPLEVQVVALDWKWLFIYPEYGIATVNELAAPVDRPIRFQMTSSSVMNAFYIPALAGMIYTMPGMQTTLNAVINKPGNYEGFSSHYSGAGFSGMRFRFHGVSDAGFQAWVNRVKQGGAKASGGLNRASYLQLEKPSEKVPVRYYNAVAPDMFKLVVEQCVQPGKVCMSQMMHGGKSGGDSHAGMAMPGVNGGKGPQDSSERVEGALMKDADEKGSGNHWTAPADIKRDGANSAPGSQSNRNHTMLSPSTMPGTRPVANG</sequence>
<evidence type="ECO:0000259" key="14">
    <source>
        <dbReference type="PROSITE" id="PS50857"/>
    </source>
</evidence>
<keyword evidence="8" id="KW-0249">Electron transport</keyword>
<protein>
    <submittedName>
        <fullName evidence="16">Cytochrome bo(3) ubiquinol oxidase subunit 2</fullName>
    </submittedName>
</protein>
<accession>A0A5E8AEQ4</accession>
<keyword evidence="5" id="KW-0679">Respiratory chain</keyword>
<dbReference type="InterPro" id="IPR010514">
    <property type="entry name" value="COX_ARM"/>
</dbReference>
<feature type="region of interest" description="Disordered" evidence="12">
    <location>
        <begin position="330"/>
        <end position="417"/>
    </location>
</feature>
<evidence type="ECO:0000256" key="12">
    <source>
        <dbReference type="SAM" id="MobiDB-lite"/>
    </source>
</evidence>
<dbReference type="SUPFAM" id="SSF81464">
    <property type="entry name" value="Cytochrome c oxidase subunit II-like, transmembrane region"/>
    <property type="match status" value="1"/>
</dbReference>
<dbReference type="GO" id="GO:0005886">
    <property type="term" value="C:plasma membrane"/>
    <property type="evidence" value="ECO:0007669"/>
    <property type="project" value="UniProtKB-SubCell"/>
</dbReference>
<evidence type="ECO:0000256" key="10">
    <source>
        <dbReference type="ARBA" id="ARBA00023002"/>
    </source>
</evidence>
<evidence type="ECO:0000256" key="2">
    <source>
        <dbReference type="ARBA" id="ARBA00007866"/>
    </source>
</evidence>
<feature type="compositionally biased region" description="Polar residues" evidence="12">
    <location>
        <begin position="391"/>
        <end position="409"/>
    </location>
</feature>
<dbReference type="PROSITE" id="PS50857">
    <property type="entry name" value="COX2_CUA"/>
    <property type="match status" value="1"/>
</dbReference>
<evidence type="ECO:0000313" key="16">
    <source>
        <dbReference type="EMBL" id="VVT29475.1"/>
    </source>
</evidence>
<keyword evidence="4" id="KW-1003">Cell membrane</keyword>
<evidence type="ECO:0000256" key="4">
    <source>
        <dbReference type="ARBA" id="ARBA00022475"/>
    </source>
</evidence>
<evidence type="ECO:0000256" key="6">
    <source>
        <dbReference type="ARBA" id="ARBA00022692"/>
    </source>
</evidence>
<feature type="transmembrane region" description="Helical" evidence="13">
    <location>
        <begin position="93"/>
        <end position="113"/>
    </location>
</feature>
<dbReference type="GO" id="GO:0009486">
    <property type="term" value="F:cytochrome bo3 ubiquinol oxidase activity"/>
    <property type="evidence" value="ECO:0007669"/>
    <property type="project" value="InterPro"/>
</dbReference>
<dbReference type="GO" id="GO:0042773">
    <property type="term" value="P:ATP synthesis coupled electron transport"/>
    <property type="evidence" value="ECO:0007669"/>
    <property type="project" value="TreeGrafter"/>
</dbReference>
<comment type="similarity">
    <text evidence="2">Belongs to the cytochrome c oxidase subunit 2 family.</text>
</comment>
<organism evidence="16 17">
    <name type="scientific">Sphingomonas aurantiaca</name>
    <dbReference type="NCBI Taxonomy" id="185949"/>
    <lineage>
        <taxon>Bacteria</taxon>
        <taxon>Pseudomonadati</taxon>
        <taxon>Pseudomonadota</taxon>
        <taxon>Alphaproteobacteria</taxon>
        <taxon>Sphingomonadales</taxon>
        <taxon>Sphingomonadaceae</taxon>
        <taxon>Sphingomonas</taxon>
    </lineage>
</organism>
<feature type="transmembrane region" description="Helical" evidence="13">
    <location>
        <begin position="48"/>
        <end position="72"/>
    </location>
</feature>
<evidence type="ECO:0000256" key="7">
    <source>
        <dbReference type="ARBA" id="ARBA00022729"/>
    </source>
</evidence>
<feature type="compositionally biased region" description="Basic and acidic residues" evidence="12">
    <location>
        <begin position="356"/>
        <end position="373"/>
    </location>
</feature>
<dbReference type="Pfam" id="PF00116">
    <property type="entry name" value="COX2"/>
    <property type="match status" value="1"/>
</dbReference>
<evidence type="ECO:0000256" key="8">
    <source>
        <dbReference type="ARBA" id="ARBA00022982"/>
    </source>
</evidence>
<dbReference type="AlphaFoldDB" id="A0A5E8AEQ4"/>
<gene>
    <name evidence="16" type="primary">cyoA</name>
    <name evidence="16" type="ORF">SPHINGO391_510125</name>
</gene>
<reference evidence="16 17" key="1">
    <citation type="submission" date="2019-09" db="EMBL/GenBank/DDBJ databases">
        <authorList>
            <person name="Dittami M. S."/>
        </authorList>
    </citation>
    <scope>NUCLEOTIDE SEQUENCE [LARGE SCALE GENOMIC DNA]</scope>
    <source>
        <strain evidence="16">SPHINGO391</strain>
    </source>
</reference>
<evidence type="ECO:0000256" key="9">
    <source>
        <dbReference type="ARBA" id="ARBA00022989"/>
    </source>
</evidence>
<dbReference type="CDD" id="cd04212">
    <property type="entry name" value="CuRO_UO_II"/>
    <property type="match status" value="1"/>
</dbReference>
<dbReference type="InterPro" id="IPR002429">
    <property type="entry name" value="CcO_II-like_C"/>
</dbReference>
<keyword evidence="10" id="KW-0560">Oxidoreductase</keyword>
<comment type="subcellular location">
    <subcellularLocation>
        <location evidence="1">Cell membrane</location>
        <topology evidence="1">Multi-pass membrane protein</topology>
    </subcellularLocation>
</comment>
<keyword evidence="9 13" id="KW-1133">Transmembrane helix</keyword>
<keyword evidence="6 13" id="KW-0812">Transmembrane</keyword>
<keyword evidence="11 13" id="KW-0472">Membrane</keyword>
<dbReference type="EMBL" id="CABVLI010000047">
    <property type="protein sequence ID" value="VVT29475.1"/>
    <property type="molecule type" value="Genomic_DNA"/>
</dbReference>
<feature type="domain" description="Cytochrome oxidase subunit II copper A binding" evidence="14">
    <location>
        <begin position="158"/>
        <end position="270"/>
    </location>
</feature>
<dbReference type="Pfam" id="PF06481">
    <property type="entry name" value="COX_ARM"/>
    <property type="match status" value="1"/>
</dbReference>